<feature type="coiled-coil region" evidence="1">
    <location>
        <begin position="512"/>
        <end position="581"/>
    </location>
</feature>
<gene>
    <name evidence="2" type="ORF">HZH68_014153</name>
</gene>
<keyword evidence="3" id="KW-1185">Reference proteome</keyword>
<reference evidence="2" key="1">
    <citation type="journal article" date="2020" name="G3 (Bethesda)">
        <title>High-Quality Assemblies for Three Invasive Social Wasps from the &lt;i&gt;Vespula&lt;/i&gt; Genus.</title>
        <authorList>
            <person name="Harrop T.W.R."/>
            <person name="Guhlin J."/>
            <person name="McLaughlin G.M."/>
            <person name="Permina E."/>
            <person name="Stockwell P."/>
            <person name="Gilligan J."/>
            <person name="Le Lec M.F."/>
            <person name="Gruber M.A.M."/>
            <person name="Quinn O."/>
            <person name="Lovegrove M."/>
            <person name="Duncan E.J."/>
            <person name="Remnant E.J."/>
            <person name="Van Eeckhoven J."/>
            <person name="Graham B."/>
            <person name="Knapp R.A."/>
            <person name="Langford K.W."/>
            <person name="Kronenberg Z."/>
            <person name="Press M.O."/>
            <person name="Eacker S.M."/>
            <person name="Wilson-Rankin E.E."/>
            <person name="Purcell J."/>
            <person name="Lester P.J."/>
            <person name="Dearden P.K."/>
        </authorList>
    </citation>
    <scope>NUCLEOTIDE SEQUENCE</scope>
    <source>
        <strain evidence="2">Linc-1</strain>
    </source>
</reference>
<dbReference type="Proteomes" id="UP000617340">
    <property type="component" value="Unassembled WGS sequence"/>
</dbReference>
<feature type="coiled-coil region" evidence="1">
    <location>
        <begin position="439"/>
        <end position="467"/>
    </location>
</feature>
<comment type="caution">
    <text evidence="2">The sequence shown here is derived from an EMBL/GenBank/DDBJ whole genome shotgun (WGS) entry which is preliminary data.</text>
</comment>
<keyword evidence="1" id="KW-0175">Coiled coil</keyword>
<name>A0A834JF99_VESGE</name>
<feature type="coiled-coil region" evidence="1">
    <location>
        <begin position="26"/>
        <end position="197"/>
    </location>
</feature>
<accession>A0A834JF99</accession>
<protein>
    <submittedName>
        <fullName evidence="2">Uncharacterized protein</fullName>
    </submittedName>
</protein>
<feature type="coiled-coil region" evidence="1">
    <location>
        <begin position="276"/>
        <end position="410"/>
    </location>
</feature>
<organism evidence="2 3">
    <name type="scientific">Vespula germanica</name>
    <name type="common">German yellow jacket</name>
    <name type="synonym">Paravespula germanica</name>
    <dbReference type="NCBI Taxonomy" id="30212"/>
    <lineage>
        <taxon>Eukaryota</taxon>
        <taxon>Metazoa</taxon>
        <taxon>Ecdysozoa</taxon>
        <taxon>Arthropoda</taxon>
        <taxon>Hexapoda</taxon>
        <taxon>Insecta</taxon>
        <taxon>Pterygota</taxon>
        <taxon>Neoptera</taxon>
        <taxon>Endopterygota</taxon>
        <taxon>Hymenoptera</taxon>
        <taxon>Apocrita</taxon>
        <taxon>Aculeata</taxon>
        <taxon>Vespoidea</taxon>
        <taxon>Vespidae</taxon>
        <taxon>Vespinae</taxon>
        <taxon>Vespula</taxon>
    </lineage>
</organism>
<evidence type="ECO:0000313" key="2">
    <source>
        <dbReference type="EMBL" id="KAF7384541.1"/>
    </source>
</evidence>
<proteinExistence type="predicted"/>
<evidence type="ECO:0000256" key="1">
    <source>
        <dbReference type="SAM" id="Coils"/>
    </source>
</evidence>
<sequence length="740" mass="87911">MQEKEVIEEYNKEYLEIHAKAVERVREEAKMDIVQLTVQLEQTQKELDHVKELYIDVCGTKEQLINEHKEEIRTLKEKYASLDEHQKDIEKLEYELETQKKFIDKLIKECETYKNKIMELQKDLATEKRKKEEYTKKIHQEIERAKEEALKELRNAHPNQQISVLLPDHCSEHLQRINQLEEDNLRLEEKCQAAVEYQTELDDTRLKIAQVEISQESWKKKYDNAIMERNELFTRISSLDSQLSVLNKKLKRDDSDEVKLKITRVQIENEGLKSRCETLLSEKNIFRDKITQLELELSEEKKIVQSFENKTKNDVSFVNTKRELEKELYQYKELVKKLSNQLDGLKGKEKECDNLQKRIKRLEEDLQENEKKLRKINDLEKITEERDQLLEKLNNQAKRFEECLKNQRQLSAELNLSPRTLEEETDLQKIREVVIKEVREEMEQKVIQELRAMEEQYREKRKEFEERYKVTLLQKEQEMKTLKHSIISEKETIFSSFKAKEQFVSKFIENKLKTYHEELLARQLQIERLEERLKRNESDIEEEKNLMAQVMTTWAAEIKDIKAKEEKEKEIKDNVDMLKLKYQAARKSAHNYKEHAEKKENFFLSECKRIEEGYKKAMTQVQKRHDEVIKSRAGPSNIGNVISQILLCKQITPDFNEEELCSIKKDSEEIGALIAELQEFMPQSEADTATDRDNPPTVAVASSFSVVPPERITFEICRMGCSSKGLPPEELSKKKKKKKM</sequence>
<evidence type="ECO:0000313" key="3">
    <source>
        <dbReference type="Proteomes" id="UP000617340"/>
    </source>
</evidence>
<dbReference type="AlphaFoldDB" id="A0A834JF99"/>
<dbReference type="EMBL" id="JACSDZ010000017">
    <property type="protein sequence ID" value="KAF7384541.1"/>
    <property type="molecule type" value="Genomic_DNA"/>
</dbReference>